<dbReference type="EMBL" id="GBRH01167109">
    <property type="protein sequence ID" value="JAE30787.1"/>
    <property type="molecule type" value="Transcribed_RNA"/>
</dbReference>
<organism evidence="1">
    <name type="scientific">Arundo donax</name>
    <name type="common">Giant reed</name>
    <name type="synonym">Donax arundinaceus</name>
    <dbReference type="NCBI Taxonomy" id="35708"/>
    <lineage>
        <taxon>Eukaryota</taxon>
        <taxon>Viridiplantae</taxon>
        <taxon>Streptophyta</taxon>
        <taxon>Embryophyta</taxon>
        <taxon>Tracheophyta</taxon>
        <taxon>Spermatophyta</taxon>
        <taxon>Magnoliopsida</taxon>
        <taxon>Liliopsida</taxon>
        <taxon>Poales</taxon>
        <taxon>Poaceae</taxon>
        <taxon>PACMAD clade</taxon>
        <taxon>Arundinoideae</taxon>
        <taxon>Arundineae</taxon>
        <taxon>Arundo</taxon>
    </lineage>
</organism>
<accession>A0A0A9H1Z8</accession>
<reference evidence="1" key="1">
    <citation type="submission" date="2014-09" db="EMBL/GenBank/DDBJ databases">
        <authorList>
            <person name="Magalhaes I.L.F."/>
            <person name="Oliveira U."/>
            <person name="Santos F.R."/>
            <person name="Vidigal T.H.D.A."/>
            <person name="Brescovit A.D."/>
            <person name="Santos A.J."/>
        </authorList>
    </citation>
    <scope>NUCLEOTIDE SEQUENCE</scope>
    <source>
        <tissue evidence="1">Shoot tissue taken approximately 20 cm above the soil surface</tissue>
    </source>
</reference>
<dbReference type="AlphaFoldDB" id="A0A0A9H1Z8"/>
<sequence>MTSSTILLLASFLAKMSIRKGSLFLVVIQLYDALALHLQSGRI</sequence>
<protein>
    <submittedName>
        <fullName evidence="1">Uncharacterized protein</fullName>
    </submittedName>
</protein>
<reference evidence="1" key="2">
    <citation type="journal article" date="2015" name="Data Brief">
        <title>Shoot transcriptome of the giant reed, Arundo donax.</title>
        <authorList>
            <person name="Barrero R.A."/>
            <person name="Guerrero F.D."/>
            <person name="Moolhuijzen P."/>
            <person name="Goolsby J.A."/>
            <person name="Tidwell J."/>
            <person name="Bellgard S.E."/>
            <person name="Bellgard M.I."/>
        </authorList>
    </citation>
    <scope>NUCLEOTIDE SEQUENCE</scope>
    <source>
        <tissue evidence="1">Shoot tissue taken approximately 20 cm above the soil surface</tissue>
    </source>
</reference>
<evidence type="ECO:0000313" key="1">
    <source>
        <dbReference type="EMBL" id="JAE30787.1"/>
    </source>
</evidence>
<proteinExistence type="predicted"/>
<name>A0A0A9H1Z8_ARUDO</name>